<evidence type="ECO:0000256" key="1">
    <source>
        <dbReference type="ARBA" id="ARBA00001163"/>
    </source>
</evidence>
<dbReference type="Pfam" id="PF09349">
    <property type="entry name" value="OHCU_decarbox"/>
    <property type="match status" value="1"/>
</dbReference>
<keyword evidence="5" id="KW-0210">Decarboxylase</keyword>
<dbReference type="NCBIfam" id="NF010372">
    <property type="entry name" value="PRK13798.1"/>
    <property type="match status" value="1"/>
</dbReference>
<dbReference type="EC" id="4.1.1.97" evidence="3"/>
<dbReference type="OrthoDB" id="5243781at2"/>
<dbReference type="InterPro" id="IPR018020">
    <property type="entry name" value="OHCU_decarboxylase"/>
</dbReference>
<reference evidence="10 11" key="1">
    <citation type="journal article" date="2014" name="PLoS ONE">
        <title>Identification and Characterization of a New Erythromycin Biosynthetic Gene Cluster in Actinopolyspora erythraea YIM90600, a Novel Erythronolide-Producing Halophilic Actinomycete Isolated from Salt Field.</title>
        <authorList>
            <person name="Chen D."/>
            <person name="Feng J."/>
            <person name="Huang L."/>
            <person name="Zhang Q."/>
            <person name="Wu J."/>
            <person name="Zhu X."/>
            <person name="Duan Y."/>
            <person name="Xu Z."/>
        </authorList>
    </citation>
    <scope>NUCLEOTIDE SEQUENCE [LARGE SCALE GENOMIC DNA]</scope>
    <source>
        <strain evidence="10 11">YIM90600</strain>
    </source>
</reference>
<gene>
    <name evidence="9" type="primary">uraD</name>
    <name evidence="9" type="ORF">CDG81_19585</name>
    <name evidence="10" type="ORF">IL38_05305</name>
</gene>
<dbReference type="SUPFAM" id="SSF158694">
    <property type="entry name" value="UraD-Like"/>
    <property type="match status" value="1"/>
</dbReference>
<feature type="domain" description="Oxo-4-hydroxy-4-carboxy-5-ureidoimidazoline decarboxylase" evidence="8">
    <location>
        <begin position="17"/>
        <end position="170"/>
    </location>
</feature>
<evidence type="ECO:0000259" key="8">
    <source>
        <dbReference type="Pfam" id="PF09349"/>
    </source>
</evidence>
<reference evidence="9 12" key="2">
    <citation type="submission" date="2017-08" db="EMBL/GenBank/DDBJ databases">
        <title>The complete genome sequence of moderately halophilic actinomycete Actinopolyspora erythraea YIM 90600, the producer of novel erythromycin, novel actinopolysporins A-C and tubercidin.</title>
        <authorList>
            <person name="Yin M."/>
            <person name="Tang S."/>
        </authorList>
    </citation>
    <scope>NUCLEOTIDE SEQUENCE [LARGE SCALE GENOMIC DNA]</scope>
    <source>
        <strain evidence="9 12">YIM 90600</strain>
    </source>
</reference>
<dbReference type="GO" id="GO:0051997">
    <property type="term" value="F:2-oxo-4-hydroxy-4-carboxy-5-ureidoimidazoline decarboxylase activity"/>
    <property type="evidence" value="ECO:0007669"/>
    <property type="project" value="UniProtKB-EC"/>
</dbReference>
<keyword evidence="11" id="KW-1185">Reference proteome</keyword>
<dbReference type="Proteomes" id="UP000215043">
    <property type="component" value="Chromosome"/>
</dbReference>
<dbReference type="InterPro" id="IPR017595">
    <property type="entry name" value="OHCU_decarboxylase-2"/>
</dbReference>
<name>A0A099D9X3_9ACTN</name>
<evidence type="ECO:0000313" key="12">
    <source>
        <dbReference type="Proteomes" id="UP000215043"/>
    </source>
</evidence>
<dbReference type="EMBL" id="JPMV01000012">
    <property type="protein sequence ID" value="KGI82170.1"/>
    <property type="molecule type" value="Genomic_DNA"/>
</dbReference>
<dbReference type="RefSeq" id="WP_043570547.1">
    <property type="nucleotide sequence ID" value="NZ_CP022752.1"/>
</dbReference>
<keyword evidence="6" id="KW-0456">Lyase</keyword>
<sequence>MSAPSSTGTGPGLARLNSLPRPELVKKLLACLDVQRWANEIADNRPYESDTRLYEVADRAAAELSESEIHSALAAHPRIGQRSTGNETSASWSRREQSGVDADDTKLAVELAEANEEYERRFGHVYLVCASGRSGPELLEILRSRLDNDPVTELRVVADELRKIARLRLARVIEA</sequence>
<comment type="pathway">
    <text evidence="2">Purine metabolism; urate degradation; (S)-allantoin from urate: step 3/3.</text>
</comment>
<evidence type="ECO:0000313" key="11">
    <source>
        <dbReference type="Proteomes" id="UP000029737"/>
    </source>
</evidence>
<comment type="catalytic activity">
    <reaction evidence="1">
        <text>5-hydroxy-2-oxo-4-ureido-2,5-dihydro-1H-imidazole-5-carboxylate + H(+) = (S)-allantoin + CO2</text>
        <dbReference type="Rhea" id="RHEA:26301"/>
        <dbReference type="ChEBI" id="CHEBI:15378"/>
        <dbReference type="ChEBI" id="CHEBI:15678"/>
        <dbReference type="ChEBI" id="CHEBI:16526"/>
        <dbReference type="ChEBI" id="CHEBI:58639"/>
        <dbReference type="EC" id="4.1.1.97"/>
    </reaction>
</comment>
<dbReference type="NCBIfam" id="TIGR03180">
    <property type="entry name" value="UraD_2"/>
    <property type="match status" value="1"/>
</dbReference>
<evidence type="ECO:0000256" key="7">
    <source>
        <dbReference type="SAM" id="MobiDB-lite"/>
    </source>
</evidence>
<feature type="compositionally biased region" description="Polar residues" evidence="7">
    <location>
        <begin position="81"/>
        <end position="92"/>
    </location>
</feature>
<dbReference type="AlphaFoldDB" id="A0A099D9X3"/>
<evidence type="ECO:0000256" key="4">
    <source>
        <dbReference type="ARBA" id="ARBA00022631"/>
    </source>
</evidence>
<protein>
    <recommendedName>
        <fullName evidence="3">2-oxo-4-hydroxy-4-carboxy-5-ureidoimidazoline decarboxylase</fullName>
        <ecNumber evidence="3">4.1.1.97</ecNumber>
    </recommendedName>
</protein>
<dbReference type="HOGENOM" id="CLU_092522_2_0_11"/>
<evidence type="ECO:0000256" key="2">
    <source>
        <dbReference type="ARBA" id="ARBA00004754"/>
    </source>
</evidence>
<keyword evidence="4" id="KW-0659">Purine metabolism</keyword>
<accession>A0A099D9X3</accession>
<dbReference type="Gene3D" id="1.10.3330.10">
    <property type="entry name" value="Oxo-4-hydroxy-4-carboxy-5-ureidoimidazoline decarboxylase"/>
    <property type="match status" value="1"/>
</dbReference>
<evidence type="ECO:0000256" key="6">
    <source>
        <dbReference type="ARBA" id="ARBA00023239"/>
    </source>
</evidence>
<dbReference type="GO" id="GO:0019628">
    <property type="term" value="P:urate catabolic process"/>
    <property type="evidence" value="ECO:0007669"/>
    <property type="project" value="TreeGrafter"/>
</dbReference>
<dbReference type="KEGG" id="aey:CDG81_19585"/>
<dbReference type="Proteomes" id="UP000029737">
    <property type="component" value="Unassembled WGS sequence"/>
</dbReference>
<evidence type="ECO:0000256" key="5">
    <source>
        <dbReference type="ARBA" id="ARBA00022793"/>
    </source>
</evidence>
<organism evidence="9 12">
    <name type="scientific">Actinopolyspora erythraea</name>
    <dbReference type="NCBI Taxonomy" id="414996"/>
    <lineage>
        <taxon>Bacteria</taxon>
        <taxon>Bacillati</taxon>
        <taxon>Actinomycetota</taxon>
        <taxon>Actinomycetes</taxon>
        <taxon>Actinopolysporales</taxon>
        <taxon>Actinopolysporaceae</taxon>
        <taxon>Actinopolyspora</taxon>
    </lineage>
</organism>
<dbReference type="PANTHER" id="PTHR43466">
    <property type="entry name" value="2-OXO-4-HYDROXY-4-CARBOXY-5-UREIDOIMIDAZOLINE DECARBOXYLASE-RELATED"/>
    <property type="match status" value="1"/>
</dbReference>
<feature type="region of interest" description="Disordered" evidence="7">
    <location>
        <begin position="74"/>
        <end position="98"/>
    </location>
</feature>
<dbReference type="InterPro" id="IPR036778">
    <property type="entry name" value="OHCU_decarboxylase_sf"/>
</dbReference>
<evidence type="ECO:0000313" key="9">
    <source>
        <dbReference type="EMBL" id="ASU80100.1"/>
    </source>
</evidence>
<evidence type="ECO:0000313" key="10">
    <source>
        <dbReference type="EMBL" id="KGI82170.1"/>
    </source>
</evidence>
<dbReference type="PANTHER" id="PTHR43466:SF1">
    <property type="entry name" value="2-OXO-4-HYDROXY-4-CARBOXY-5-UREIDOIMIDAZOLINE DECARBOXYLASE-RELATED"/>
    <property type="match status" value="1"/>
</dbReference>
<evidence type="ECO:0000256" key="3">
    <source>
        <dbReference type="ARBA" id="ARBA00012257"/>
    </source>
</evidence>
<proteinExistence type="predicted"/>
<dbReference type="EMBL" id="CP022752">
    <property type="protein sequence ID" value="ASU80100.1"/>
    <property type="molecule type" value="Genomic_DNA"/>
</dbReference>
<dbReference type="eggNOG" id="COG3195">
    <property type="taxonomic scope" value="Bacteria"/>
</dbReference>
<dbReference type="GO" id="GO:0006144">
    <property type="term" value="P:purine nucleobase metabolic process"/>
    <property type="evidence" value="ECO:0007669"/>
    <property type="project" value="UniProtKB-KW"/>
</dbReference>